<gene>
    <name evidence="2" type="ORF">QR680_002556</name>
</gene>
<evidence type="ECO:0000256" key="1">
    <source>
        <dbReference type="SAM" id="SignalP"/>
    </source>
</evidence>
<comment type="caution">
    <text evidence="2">The sequence shown here is derived from an EMBL/GenBank/DDBJ whole genome shotgun (WGS) entry which is preliminary data.</text>
</comment>
<protein>
    <recommendedName>
        <fullName evidence="4">Secreted protein</fullName>
    </recommendedName>
</protein>
<proteinExistence type="predicted"/>
<evidence type="ECO:0008006" key="4">
    <source>
        <dbReference type="Google" id="ProtNLM"/>
    </source>
</evidence>
<dbReference type="AlphaFoldDB" id="A0AA39LHX3"/>
<dbReference type="EMBL" id="JAUCMV010000005">
    <property type="protein sequence ID" value="KAK0398356.1"/>
    <property type="molecule type" value="Genomic_DNA"/>
</dbReference>
<keyword evidence="1" id="KW-0732">Signal</keyword>
<dbReference type="Proteomes" id="UP001175271">
    <property type="component" value="Unassembled WGS sequence"/>
</dbReference>
<sequence>MSTRLSIQILLAHIHFQTGLAAARRVHSNNSNLWDGQKNHIIRGPREPFIIHRTIKKISAVFETSFEKSHPTKIQTALYLPQPNITTMKSKFTDILRQRQGESSITTDDTL</sequence>
<feature type="signal peptide" evidence="1">
    <location>
        <begin position="1"/>
        <end position="23"/>
    </location>
</feature>
<organism evidence="2 3">
    <name type="scientific">Steinernema hermaphroditum</name>
    <dbReference type="NCBI Taxonomy" id="289476"/>
    <lineage>
        <taxon>Eukaryota</taxon>
        <taxon>Metazoa</taxon>
        <taxon>Ecdysozoa</taxon>
        <taxon>Nematoda</taxon>
        <taxon>Chromadorea</taxon>
        <taxon>Rhabditida</taxon>
        <taxon>Tylenchina</taxon>
        <taxon>Panagrolaimomorpha</taxon>
        <taxon>Strongyloidoidea</taxon>
        <taxon>Steinernematidae</taxon>
        <taxon>Steinernema</taxon>
    </lineage>
</organism>
<keyword evidence="3" id="KW-1185">Reference proteome</keyword>
<feature type="chain" id="PRO_5041216815" description="Secreted protein" evidence="1">
    <location>
        <begin position="24"/>
        <end position="111"/>
    </location>
</feature>
<reference evidence="2" key="1">
    <citation type="submission" date="2023-06" db="EMBL/GenBank/DDBJ databases">
        <title>Genomic analysis of the entomopathogenic nematode Steinernema hermaphroditum.</title>
        <authorList>
            <person name="Schwarz E.M."/>
            <person name="Heppert J.K."/>
            <person name="Baniya A."/>
            <person name="Schwartz H.T."/>
            <person name="Tan C.-H."/>
            <person name="Antoshechkin I."/>
            <person name="Sternberg P.W."/>
            <person name="Goodrich-Blair H."/>
            <person name="Dillman A.R."/>
        </authorList>
    </citation>
    <scope>NUCLEOTIDE SEQUENCE</scope>
    <source>
        <strain evidence="2">PS9179</strain>
        <tissue evidence="2">Whole animal</tissue>
    </source>
</reference>
<accession>A0AA39LHX3</accession>
<evidence type="ECO:0000313" key="2">
    <source>
        <dbReference type="EMBL" id="KAK0398356.1"/>
    </source>
</evidence>
<evidence type="ECO:0000313" key="3">
    <source>
        <dbReference type="Proteomes" id="UP001175271"/>
    </source>
</evidence>
<name>A0AA39LHX3_9BILA</name>